<evidence type="ECO:0000259" key="2">
    <source>
        <dbReference type="Pfam" id="PF03816"/>
    </source>
</evidence>
<evidence type="ECO:0000256" key="1">
    <source>
        <dbReference type="ARBA" id="ARBA00006068"/>
    </source>
</evidence>
<proteinExistence type="inferred from homology"/>
<dbReference type="PANTHER" id="PTHR33392">
    <property type="entry name" value="POLYISOPRENYL-TEICHOIC ACID--PEPTIDOGLYCAN TEICHOIC ACID TRANSFERASE TAGU"/>
    <property type="match status" value="1"/>
</dbReference>
<comment type="similarity">
    <text evidence="1">Belongs to the LytR/CpsA/Psr (LCP) family.</text>
</comment>
<dbReference type="AlphaFoldDB" id="A0A3G9J8T8"/>
<evidence type="ECO:0000313" key="3">
    <source>
        <dbReference type="EMBL" id="BBH27460.1"/>
    </source>
</evidence>
<reference evidence="3 4" key="1">
    <citation type="submission" date="2018-11" db="EMBL/GenBank/DDBJ databases">
        <title>Novel Erysipelotrichaceae bacterium isolated from small intestine of a swine.</title>
        <authorList>
            <person name="Kim J.S."/>
            <person name="Choe H."/>
            <person name="Lee Y.R."/>
            <person name="Kim K.M."/>
            <person name="Park D.S."/>
        </authorList>
    </citation>
    <scope>NUCLEOTIDE SEQUENCE [LARGE SCALE GENOMIC DNA]</scope>
    <source>
        <strain evidence="3 4">SG0102</strain>
    </source>
</reference>
<sequence>MIGIFVIILLVIALVVSLVFANMNKKGNSGKDSESDYHQVTYNGKTYKYNASIVSILLLGIDKTKKDKNRATSQGQSDAMEMLLLDRSKKTIKLLTIPRDCMTPIETFDGGGESLGWDKNHINLAYAFGDDAESGCMHAMQAVSKMLYHIPINYYGAMDMDNLDALQNIVGDVKVKVPNDTLKKAEGWKKGDTITINAGNVEKYVRTRDTDVAFSNETRMERQRSYFQAFYEKLKVLLNKDFNGTVSKMYSLVEHVTTNISYDNIVTFGNMVTDYQFNDDSYYTIPGKYVSSDLYDEYTLDKSALHKQVITLFYKAKEN</sequence>
<gene>
    <name evidence="3" type="ORF">SG0102_23940</name>
</gene>
<keyword evidence="4" id="KW-1185">Reference proteome</keyword>
<dbReference type="Pfam" id="PF03816">
    <property type="entry name" value="LytR_cpsA_psr"/>
    <property type="match status" value="1"/>
</dbReference>
<dbReference type="EMBL" id="AP019309">
    <property type="protein sequence ID" value="BBH27460.1"/>
    <property type="molecule type" value="Genomic_DNA"/>
</dbReference>
<dbReference type="InterPro" id="IPR050922">
    <property type="entry name" value="LytR/CpsA/Psr_CW_biosynth"/>
</dbReference>
<protein>
    <recommendedName>
        <fullName evidence="2">Cell envelope-related transcriptional attenuator domain-containing protein</fullName>
    </recommendedName>
</protein>
<dbReference type="Proteomes" id="UP000268059">
    <property type="component" value="Chromosome"/>
</dbReference>
<dbReference type="InParanoid" id="A0A3G9J8T8"/>
<name>A0A3G9J8T8_9FIRM</name>
<dbReference type="PANTHER" id="PTHR33392:SF6">
    <property type="entry name" value="POLYISOPRENYL-TEICHOIC ACID--PEPTIDOGLYCAN TEICHOIC ACID TRANSFERASE TAGU"/>
    <property type="match status" value="1"/>
</dbReference>
<accession>A0A3G9J8T8</accession>
<organism evidence="3 4">
    <name type="scientific">Intestinibaculum porci</name>
    <dbReference type="NCBI Taxonomy" id="2487118"/>
    <lineage>
        <taxon>Bacteria</taxon>
        <taxon>Bacillati</taxon>
        <taxon>Bacillota</taxon>
        <taxon>Erysipelotrichia</taxon>
        <taxon>Erysipelotrichales</taxon>
        <taxon>Erysipelotrichaceae</taxon>
        <taxon>Intestinibaculum</taxon>
    </lineage>
</organism>
<evidence type="ECO:0000313" key="4">
    <source>
        <dbReference type="Proteomes" id="UP000268059"/>
    </source>
</evidence>
<dbReference type="InterPro" id="IPR004474">
    <property type="entry name" value="LytR_CpsA_psr"/>
</dbReference>
<dbReference type="KEGG" id="ebm:SG0102_23940"/>
<dbReference type="Gene3D" id="3.40.630.190">
    <property type="entry name" value="LCP protein"/>
    <property type="match status" value="1"/>
</dbReference>
<feature type="domain" description="Cell envelope-related transcriptional attenuator" evidence="2">
    <location>
        <begin position="77"/>
        <end position="235"/>
    </location>
</feature>